<dbReference type="PANTHER" id="PTHR35936:SF17">
    <property type="entry name" value="ARGININE-BINDING EXTRACELLULAR PROTEIN ARTP"/>
    <property type="match status" value="1"/>
</dbReference>
<reference evidence="4 5" key="1">
    <citation type="submission" date="2017-12" db="EMBL/GenBank/DDBJ databases">
        <title>Phylogenetic diversity of female urinary microbiome.</title>
        <authorList>
            <person name="Thomas-White K."/>
            <person name="Wolfe A.J."/>
        </authorList>
    </citation>
    <scope>NUCLEOTIDE SEQUENCE [LARGE SCALE GENOMIC DNA]</scope>
    <source>
        <strain evidence="4 5">UMB0319</strain>
    </source>
</reference>
<protein>
    <submittedName>
        <fullName evidence="4">ABC transporter substrate-binding protein</fullName>
    </submittedName>
</protein>
<feature type="domain" description="Solute-binding protein family 3/N-terminal" evidence="3">
    <location>
        <begin position="72"/>
        <end position="300"/>
    </location>
</feature>
<comment type="caution">
    <text evidence="4">The sequence shown here is derived from an EMBL/GenBank/DDBJ whole genome shotgun (WGS) entry which is preliminary data.</text>
</comment>
<organism evidence="4 5">
    <name type="scientific">Actinomyces urogenitalis</name>
    <dbReference type="NCBI Taxonomy" id="103621"/>
    <lineage>
        <taxon>Bacteria</taxon>
        <taxon>Bacillati</taxon>
        <taxon>Actinomycetota</taxon>
        <taxon>Actinomycetes</taxon>
        <taxon>Actinomycetales</taxon>
        <taxon>Actinomycetaceae</taxon>
        <taxon>Actinomyces</taxon>
    </lineage>
</organism>
<dbReference type="Proteomes" id="UP000234778">
    <property type="component" value="Unassembled WGS sequence"/>
</dbReference>
<dbReference type="AlphaFoldDB" id="A0A2I1KUW8"/>
<feature type="signal peptide" evidence="2">
    <location>
        <begin position="1"/>
        <end position="24"/>
    </location>
</feature>
<evidence type="ECO:0000313" key="4">
    <source>
        <dbReference type="EMBL" id="PKY99397.1"/>
    </source>
</evidence>
<evidence type="ECO:0000256" key="1">
    <source>
        <dbReference type="ARBA" id="ARBA00022729"/>
    </source>
</evidence>
<dbReference type="EMBL" id="PKHA01000001">
    <property type="protein sequence ID" value="PKY99397.1"/>
    <property type="molecule type" value="Genomic_DNA"/>
</dbReference>
<dbReference type="RefSeq" id="WP_006549852.1">
    <property type="nucleotide sequence ID" value="NZ_JADNGB010000001.1"/>
</dbReference>
<dbReference type="InterPro" id="IPR001638">
    <property type="entry name" value="Solute-binding_3/MltF_N"/>
</dbReference>
<sequence length="314" mass="31937">MKRLPALAALAASACLALTACTSASDLKTDDAASSGASAGTSAEIPSFDVSGIAKQDDIAAMLPESISSDGKLTIGVSADYPPAEFLDTSNQPVGYDIDLSRALAAVLGLEATAQHAEFDSIIPSIGSKYDLGISSFTITPEREASTEMVSYISVGSQFNVAKGNPTGLDLSDTLGLCGKTVGVQTGTAQEEDIQGFNEDCQAAGKDAIDIKSYALNSDATTALAGGTLDAVFSDSTVAGYAQIQTGGAVETAGKVFDAAPQGIVIAKGDEATAKAIQAAVQYLMDEGIWNDILTSWGVDTSQALTTAEINPAV</sequence>
<accession>A0A2I1KUW8</accession>
<name>A0A2I1KUW8_9ACTO</name>
<dbReference type="GeneID" id="81707392"/>
<keyword evidence="1 2" id="KW-0732">Signal</keyword>
<dbReference type="SMART" id="SM00062">
    <property type="entry name" value="PBPb"/>
    <property type="match status" value="1"/>
</dbReference>
<dbReference type="CDD" id="cd01004">
    <property type="entry name" value="PBP2_MidA_like"/>
    <property type="match status" value="1"/>
</dbReference>
<evidence type="ECO:0000259" key="3">
    <source>
        <dbReference type="SMART" id="SM00062"/>
    </source>
</evidence>
<proteinExistence type="predicted"/>
<dbReference type="SUPFAM" id="SSF53850">
    <property type="entry name" value="Periplasmic binding protein-like II"/>
    <property type="match status" value="1"/>
</dbReference>
<dbReference type="PROSITE" id="PS51257">
    <property type="entry name" value="PROKAR_LIPOPROTEIN"/>
    <property type="match status" value="1"/>
</dbReference>
<gene>
    <name evidence="4" type="ORF">CYJ26_00330</name>
</gene>
<dbReference type="Pfam" id="PF00497">
    <property type="entry name" value="SBP_bac_3"/>
    <property type="match status" value="1"/>
</dbReference>
<dbReference type="Gene3D" id="3.40.190.10">
    <property type="entry name" value="Periplasmic binding protein-like II"/>
    <property type="match status" value="2"/>
</dbReference>
<dbReference type="PANTHER" id="PTHR35936">
    <property type="entry name" value="MEMBRANE-BOUND LYTIC MUREIN TRANSGLYCOSYLASE F"/>
    <property type="match status" value="1"/>
</dbReference>
<feature type="chain" id="PRO_5038357632" evidence="2">
    <location>
        <begin position="25"/>
        <end position="314"/>
    </location>
</feature>
<evidence type="ECO:0000256" key="2">
    <source>
        <dbReference type="SAM" id="SignalP"/>
    </source>
</evidence>
<evidence type="ECO:0000313" key="5">
    <source>
        <dbReference type="Proteomes" id="UP000234778"/>
    </source>
</evidence>